<gene>
    <name evidence="5" type="ORF">CLV35_1042</name>
</gene>
<sequence>MNRPEQDAAQGPRVGTEYVDEGRGHEASVPEACVPDPRESRRRAVAVLLRLVEPPSPHLVALVDRSGPEAVVERLLDDRPPELALFDDGSRPLAEAKAEHARAVARLDRWRARLPVVDVDRDLMLARRVGARLVVPGDDEWPTGLDALGTTRPLGLWVRGRGSLRELAERSVAVVGARACTAYGEHVASSLSAELVSRGWSVVSGAAFGIDAAAHRGALAAGGPTLAVLACGVDLAYPRAHDTLLARVAEDGLVVSEYPPATPVTRGRFLDRNRLLAALTRGTVLVEAGLRSGSRSTVKHARSLNRPVLVVPGPVTSPASAGCHAELRAGGDTFVVTDADDVLEVLGPLAAEVGGARRGPDRPLDQLGADALRVYDAMPQRAAIGVDDLCLGTGLPVGELLALLGQMAADGFVRAEEGGWARVPAGRGGTRPGA</sequence>
<comment type="caution">
    <text evidence="5">The sequence shown here is derived from an EMBL/GenBank/DDBJ whole genome shotgun (WGS) entry which is preliminary data.</text>
</comment>
<organism evidence="5 6">
    <name type="scientific">Motilibacter peucedani</name>
    <dbReference type="NCBI Taxonomy" id="598650"/>
    <lineage>
        <taxon>Bacteria</taxon>
        <taxon>Bacillati</taxon>
        <taxon>Actinomycetota</taxon>
        <taxon>Actinomycetes</taxon>
        <taxon>Motilibacterales</taxon>
        <taxon>Motilibacteraceae</taxon>
        <taxon>Motilibacter</taxon>
    </lineage>
</organism>
<reference evidence="5 6" key="1">
    <citation type="submission" date="2018-10" db="EMBL/GenBank/DDBJ databases">
        <title>Genomic Encyclopedia of Archaeal and Bacterial Type Strains, Phase II (KMG-II): from individual species to whole genera.</title>
        <authorList>
            <person name="Goeker M."/>
        </authorList>
    </citation>
    <scope>NUCLEOTIDE SEQUENCE [LARGE SCALE GENOMIC DNA]</scope>
    <source>
        <strain evidence="5 6">RP-AC37</strain>
    </source>
</reference>
<dbReference type="NCBIfam" id="TIGR00732">
    <property type="entry name" value="dprA"/>
    <property type="match status" value="1"/>
</dbReference>
<dbReference type="InterPro" id="IPR057666">
    <property type="entry name" value="DrpA_SLOG"/>
</dbReference>
<evidence type="ECO:0000256" key="2">
    <source>
        <dbReference type="SAM" id="MobiDB-lite"/>
    </source>
</evidence>
<feature type="region of interest" description="Disordered" evidence="2">
    <location>
        <begin position="1"/>
        <end position="37"/>
    </location>
</feature>
<evidence type="ECO:0000259" key="4">
    <source>
        <dbReference type="Pfam" id="PF17782"/>
    </source>
</evidence>
<dbReference type="PANTHER" id="PTHR43022:SF1">
    <property type="entry name" value="PROTEIN SMF"/>
    <property type="match status" value="1"/>
</dbReference>
<comment type="similarity">
    <text evidence="1">Belongs to the DprA/Smf family.</text>
</comment>
<dbReference type="AlphaFoldDB" id="A0A420XR25"/>
<dbReference type="SUPFAM" id="SSF102405">
    <property type="entry name" value="MCP/YpsA-like"/>
    <property type="match status" value="1"/>
</dbReference>
<protein>
    <submittedName>
        <fullName evidence="5">DNA processing protein</fullName>
    </submittedName>
</protein>
<name>A0A420XR25_9ACTN</name>
<dbReference type="InterPro" id="IPR003488">
    <property type="entry name" value="DprA"/>
</dbReference>
<proteinExistence type="inferred from homology"/>
<dbReference type="Gene3D" id="3.40.50.450">
    <property type="match status" value="1"/>
</dbReference>
<keyword evidence="6" id="KW-1185">Reference proteome</keyword>
<dbReference type="InterPro" id="IPR041614">
    <property type="entry name" value="DprA_WH"/>
</dbReference>
<dbReference type="Pfam" id="PF17782">
    <property type="entry name" value="WHD_DprA"/>
    <property type="match status" value="1"/>
</dbReference>
<evidence type="ECO:0000259" key="3">
    <source>
        <dbReference type="Pfam" id="PF02481"/>
    </source>
</evidence>
<dbReference type="GO" id="GO:0009294">
    <property type="term" value="P:DNA-mediated transformation"/>
    <property type="evidence" value="ECO:0007669"/>
    <property type="project" value="InterPro"/>
</dbReference>
<dbReference type="Pfam" id="PF02481">
    <property type="entry name" value="DNA_processg_A"/>
    <property type="match status" value="1"/>
</dbReference>
<dbReference type="InParanoid" id="A0A420XR25"/>
<dbReference type="Proteomes" id="UP000281955">
    <property type="component" value="Unassembled WGS sequence"/>
</dbReference>
<dbReference type="EMBL" id="RBWV01000010">
    <property type="protein sequence ID" value="RKS77356.1"/>
    <property type="molecule type" value="Genomic_DNA"/>
</dbReference>
<evidence type="ECO:0000313" key="5">
    <source>
        <dbReference type="EMBL" id="RKS77356.1"/>
    </source>
</evidence>
<evidence type="ECO:0000313" key="6">
    <source>
        <dbReference type="Proteomes" id="UP000281955"/>
    </source>
</evidence>
<feature type="domain" description="DprA winged helix" evidence="4">
    <location>
        <begin position="360"/>
        <end position="419"/>
    </location>
</feature>
<dbReference type="RefSeq" id="WP_231121511.1">
    <property type="nucleotide sequence ID" value="NZ_RBWV01000010.1"/>
</dbReference>
<accession>A0A420XR25</accession>
<evidence type="ECO:0000256" key="1">
    <source>
        <dbReference type="ARBA" id="ARBA00006525"/>
    </source>
</evidence>
<feature type="domain" description="Smf/DprA SLOG" evidence="3">
    <location>
        <begin position="133"/>
        <end position="346"/>
    </location>
</feature>
<dbReference type="PANTHER" id="PTHR43022">
    <property type="entry name" value="PROTEIN SMF"/>
    <property type="match status" value="1"/>
</dbReference>